<evidence type="ECO:0000313" key="5">
    <source>
        <dbReference type="Proteomes" id="UP000295703"/>
    </source>
</evidence>
<dbReference type="PROSITE" id="PS51477">
    <property type="entry name" value="PAH"/>
    <property type="match status" value="1"/>
</dbReference>
<proteinExistence type="predicted"/>
<dbReference type="InterPro" id="IPR036600">
    <property type="entry name" value="PAH_sf"/>
</dbReference>
<evidence type="ECO:0000313" key="4">
    <source>
        <dbReference type="EMBL" id="TDZ58221.1"/>
    </source>
</evidence>
<evidence type="ECO:0000256" key="2">
    <source>
        <dbReference type="ARBA" id="ARBA00023242"/>
    </source>
</evidence>
<name>A0A4R8RE96_COLTR</name>
<reference evidence="4 5" key="1">
    <citation type="submission" date="2018-12" db="EMBL/GenBank/DDBJ databases">
        <title>Genome sequence and assembly of Colletotrichum trifolii.</title>
        <authorList>
            <person name="Gan P."/>
            <person name="Shirasu K."/>
        </authorList>
    </citation>
    <scope>NUCLEOTIDE SEQUENCE [LARGE SCALE GENOMIC DNA]</scope>
    <source>
        <strain evidence="4 5">543-2</strain>
    </source>
</reference>
<keyword evidence="2 3" id="KW-0539">Nucleus</keyword>
<dbReference type="Proteomes" id="UP000295703">
    <property type="component" value="Unassembled WGS sequence"/>
</dbReference>
<protein>
    <submittedName>
        <fullName evidence="4">Uncharacterized protein</fullName>
    </submittedName>
</protein>
<dbReference type="GO" id="GO:0005634">
    <property type="term" value="C:nucleus"/>
    <property type="evidence" value="ECO:0007669"/>
    <property type="project" value="UniProtKB-SubCell"/>
</dbReference>
<dbReference type="STRING" id="5466.A0A4R8RE96"/>
<dbReference type="SUPFAM" id="SSF47762">
    <property type="entry name" value="PAH2 domain"/>
    <property type="match status" value="1"/>
</dbReference>
<dbReference type="GO" id="GO:0006355">
    <property type="term" value="P:regulation of DNA-templated transcription"/>
    <property type="evidence" value="ECO:0007669"/>
    <property type="project" value="InterPro"/>
</dbReference>
<keyword evidence="5" id="KW-1185">Reference proteome</keyword>
<comment type="subcellular location">
    <subcellularLocation>
        <location evidence="1 3">Nucleus</location>
    </subcellularLocation>
</comment>
<evidence type="ECO:0000256" key="1">
    <source>
        <dbReference type="ARBA" id="ARBA00004123"/>
    </source>
</evidence>
<organism evidence="4 5">
    <name type="scientific">Colletotrichum trifolii</name>
    <dbReference type="NCBI Taxonomy" id="5466"/>
    <lineage>
        <taxon>Eukaryota</taxon>
        <taxon>Fungi</taxon>
        <taxon>Dikarya</taxon>
        <taxon>Ascomycota</taxon>
        <taxon>Pezizomycotina</taxon>
        <taxon>Sordariomycetes</taxon>
        <taxon>Hypocreomycetidae</taxon>
        <taxon>Glomerellales</taxon>
        <taxon>Glomerellaceae</taxon>
        <taxon>Colletotrichum</taxon>
        <taxon>Colletotrichum orbiculare species complex</taxon>
    </lineage>
</organism>
<dbReference type="Pfam" id="PF02671">
    <property type="entry name" value="PAH"/>
    <property type="match status" value="1"/>
</dbReference>
<accession>A0A4R8RE96</accession>
<evidence type="ECO:0000256" key="3">
    <source>
        <dbReference type="PROSITE-ProRule" id="PRU00810"/>
    </source>
</evidence>
<gene>
    <name evidence="4" type="ORF">CTRI78_v005629</name>
</gene>
<dbReference type="InterPro" id="IPR003822">
    <property type="entry name" value="PAH"/>
</dbReference>
<dbReference type="Gene3D" id="1.20.1160.11">
    <property type="entry name" value="Paired amphipathic helix"/>
    <property type="match status" value="1"/>
</dbReference>
<dbReference type="AlphaFoldDB" id="A0A4R8RE96"/>
<dbReference type="EMBL" id="RYZW01000047">
    <property type="protein sequence ID" value="TDZ58221.1"/>
    <property type="molecule type" value="Genomic_DNA"/>
</dbReference>
<comment type="caution">
    <text evidence="4">The sequence shown here is derived from an EMBL/GenBank/DDBJ whole genome shotgun (WGS) entry which is preliminary data.</text>
</comment>
<sequence>MSSSEPPQFPSQAGGFDNVDTETLFEQPKFQESLKFLGDTRFEATQPEIYPAFVQALSTFNQASPRSQEEADQNLRYLHEQVKVLLQGQYDLLERFEASLPLDYFQQRAKSEGRI</sequence>